<sequence length="166" mass="18061">MMNSLAYSIVTFLCFCCSVNADSSNVTSLMANCSSTGGCDFEFIIDQYAVEITGMDELRSVVNNITETNVILKEAVTELGNAAQDAEFDANQIDSDGVQKDDRGLCHLGNINIGYDGAMEESQRAVQAIMDAALCFQSADPNKNCGAMIPSKLNPVYYRNFKDCPY</sequence>
<accession>A0A914VFQ3</accession>
<evidence type="ECO:0000313" key="3">
    <source>
        <dbReference type="WBParaSite" id="PSAMB.scaffold1831size27511.g15089.t1"/>
    </source>
</evidence>
<reference evidence="3" key="1">
    <citation type="submission" date="2022-11" db="UniProtKB">
        <authorList>
            <consortium name="WormBaseParasite"/>
        </authorList>
    </citation>
    <scope>IDENTIFICATION</scope>
</reference>
<proteinExistence type="predicted"/>
<feature type="signal peptide" evidence="1">
    <location>
        <begin position="1"/>
        <end position="21"/>
    </location>
</feature>
<evidence type="ECO:0000313" key="2">
    <source>
        <dbReference type="Proteomes" id="UP000887566"/>
    </source>
</evidence>
<organism evidence="2 3">
    <name type="scientific">Plectus sambesii</name>
    <dbReference type="NCBI Taxonomy" id="2011161"/>
    <lineage>
        <taxon>Eukaryota</taxon>
        <taxon>Metazoa</taxon>
        <taxon>Ecdysozoa</taxon>
        <taxon>Nematoda</taxon>
        <taxon>Chromadorea</taxon>
        <taxon>Plectida</taxon>
        <taxon>Plectina</taxon>
        <taxon>Plectoidea</taxon>
        <taxon>Plectidae</taxon>
        <taxon>Plectus</taxon>
    </lineage>
</organism>
<keyword evidence="1" id="KW-0732">Signal</keyword>
<keyword evidence="2" id="KW-1185">Reference proteome</keyword>
<dbReference type="Proteomes" id="UP000887566">
    <property type="component" value="Unplaced"/>
</dbReference>
<feature type="chain" id="PRO_5038137660" evidence="1">
    <location>
        <begin position="22"/>
        <end position="166"/>
    </location>
</feature>
<evidence type="ECO:0000256" key="1">
    <source>
        <dbReference type="SAM" id="SignalP"/>
    </source>
</evidence>
<dbReference type="AlphaFoldDB" id="A0A914VFQ3"/>
<name>A0A914VFQ3_9BILA</name>
<dbReference type="WBParaSite" id="PSAMB.scaffold1831size27511.g15089.t1">
    <property type="protein sequence ID" value="PSAMB.scaffold1831size27511.g15089.t1"/>
    <property type="gene ID" value="PSAMB.scaffold1831size27511.g15089"/>
</dbReference>
<protein>
    <submittedName>
        <fullName evidence="3">Uncharacterized protein</fullName>
    </submittedName>
</protein>